<keyword evidence="2" id="KW-1185">Reference proteome</keyword>
<dbReference type="EMBL" id="BQNB010011890">
    <property type="protein sequence ID" value="GJS96487.1"/>
    <property type="molecule type" value="Genomic_DNA"/>
</dbReference>
<comment type="caution">
    <text evidence="1">The sequence shown here is derived from an EMBL/GenBank/DDBJ whole genome shotgun (WGS) entry which is preliminary data.</text>
</comment>
<proteinExistence type="predicted"/>
<reference evidence="1" key="2">
    <citation type="submission" date="2022-01" db="EMBL/GenBank/DDBJ databases">
        <authorList>
            <person name="Yamashiro T."/>
            <person name="Shiraishi A."/>
            <person name="Satake H."/>
            <person name="Nakayama K."/>
        </authorList>
    </citation>
    <scope>NUCLEOTIDE SEQUENCE</scope>
</reference>
<evidence type="ECO:0000313" key="2">
    <source>
        <dbReference type="Proteomes" id="UP001151760"/>
    </source>
</evidence>
<name>A0ABQ5A5C2_9ASTR</name>
<evidence type="ECO:0000313" key="1">
    <source>
        <dbReference type="EMBL" id="GJS96487.1"/>
    </source>
</evidence>
<protein>
    <submittedName>
        <fullName evidence="1">Uncharacterized protein</fullName>
    </submittedName>
</protein>
<gene>
    <name evidence="1" type="ORF">Tco_0803455</name>
</gene>
<organism evidence="1 2">
    <name type="scientific">Tanacetum coccineum</name>
    <dbReference type="NCBI Taxonomy" id="301880"/>
    <lineage>
        <taxon>Eukaryota</taxon>
        <taxon>Viridiplantae</taxon>
        <taxon>Streptophyta</taxon>
        <taxon>Embryophyta</taxon>
        <taxon>Tracheophyta</taxon>
        <taxon>Spermatophyta</taxon>
        <taxon>Magnoliopsida</taxon>
        <taxon>eudicotyledons</taxon>
        <taxon>Gunneridae</taxon>
        <taxon>Pentapetalae</taxon>
        <taxon>asterids</taxon>
        <taxon>campanulids</taxon>
        <taxon>Asterales</taxon>
        <taxon>Asteraceae</taxon>
        <taxon>Asteroideae</taxon>
        <taxon>Anthemideae</taxon>
        <taxon>Anthemidinae</taxon>
        <taxon>Tanacetum</taxon>
    </lineage>
</organism>
<sequence length="247" mass="27550">MVNTRTDVELADAMLLQIRQQVREEYRTDAVAFRVVHRSVILRLAGFLGLAAGTAEEPGGRTTLGEDYDRLSSLKRGEKSEVPVSAGHLAESSGVDYAKGAECGRRIDTQRVVSFSCFLGTCLNMLAGWSSSARDCKKKNTGQIALSRSSFHLLIHLFPLLLDIRTAMLPHFYVFCHDPLHVDFMTYSIARAIYTHDHDLHDLPPSHGGTMTVTHEAPVGVWVHPSLHVYTFMVIGWCVLYIPSHWS</sequence>
<dbReference type="Proteomes" id="UP001151760">
    <property type="component" value="Unassembled WGS sequence"/>
</dbReference>
<reference evidence="1" key="1">
    <citation type="journal article" date="2022" name="Int. J. Mol. Sci.">
        <title>Draft Genome of Tanacetum Coccineum: Genomic Comparison of Closely Related Tanacetum-Family Plants.</title>
        <authorList>
            <person name="Yamashiro T."/>
            <person name="Shiraishi A."/>
            <person name="Nakayama K."/>
            <person name="Satake H."/>
        </authorList>
    </citation>
    <scope>NUCLEOTIDE SEQUENCE</scope>
</reference>
<accession>A0ABQ5A5C2</accession>